<dbReference type="RefSeq" id="WP_250923666.1">
    <property type="nucleotide sequence ID" value="NZ_JAMQAW010000070.1"/>
</dbReference>
<protein>
    <submittedName>
        <fullName evidence="6">PD-(D/E)XK nuclease family protein</fullName>
    </submittedName>
</protein>
<evidence type="ECO:0000259" key="5">
    <source>
        <dbReference type="Pfam" id="PF12705"/>
    </source>
</evidence>
<feature type="region of interest" description="Disordered" evidence="4">
    <location>
        <begin position="267"/>
        <end position="290"/>
    </location>
</feature>
<dbReference type="EMBL" id="JAMQAW010000070">
    <property type="protein sequence ID" value="MCM2393374.1"/>
    <property type="molecule type" value="Genomic_DNA"/>
</dbReference>
<evidence type="ECO:0000256" key="1">
    <source>
        <dbReference type="ARBA" id="ARBA00022763"/>
    </source>
</evidence>
<evidence type="ECO:0000256" key="4">
    <source>
        <dbReference type="SAM" id="MobiDB-lite"/>
    </source>
</evidence>
<organism evidence="6 7">
    <name type="scientific">Streptomyces albipurpureus</name>
    <dbReference type="NCBI Taxonomy" id="2897419"/>
    <lineage>
        <taxon>Bacteria</taxon>
        <taxon>Bacillati</taxon>
        <taxon>Actinomycetota</taxon>
        <taxon>Actinomycetes</taxon>
        <taxon>Kitasatosporales</taxon>
        <taxon>Streptomycetaceae</taxon>
        <taxon>Streptomyces</taxon>
    </lineage>
</organism>
<feature type="domain" description="PD-(D/E)XK endonuclease-like" evidence="5">
    <location>
        <begin position="278"/>
        <end position="515"/>
    </location>
</feature>
<keyword evidence="2" id="KW-0347">Helicase</keyword>
<keyword evidence="7" id="KW-1185">Reference proteome</keyword>
<sequence length="529" mass="58390">MTETWPPNGLIGKSTTVTLRLSMFGPERYRCPASDVLKARGLRPRVRPAWKPEVLDPFPNGPFMAAADELDRPADEAPSNPPSGGRQRPLHDGVRQWTEHALLMYRKAFPTESEPNSALRLAPSPWVYKHQRAAGDGQTAAEYRITAWGRCLESPDGRRRELRLPVVKRLRTRSETERAIAALVAAEGNPDPRLEEVRVVQFSLSDGHTAPVFEGSRDEALTLYRKDGAPAVRALLGSQEYRPGTACVSCAIAPVCPTLPKTAGLLGTADRSRPRRSWSSTTGRGHQSCPARGYLRGLRLPADDAVERGAAAERGRALHAFIAERHDRQTRTPCAPEIPADWVPEGYRLPDEERQLGADLLRHHAEVCPLHTAEPKSEIRIEPRLAFDDTAADLLILAEPDLLYRREGSWVWRETKTSASDRPRRDLMAAYPQLALAVKIIGSGVLSGPQAQGRVELELLRPAGADLRTIDPFAPATFAAAETVLREQVAGWHTETLFEAVPGPECAHCEVAKWCSVRQSQQVGPEEDQ</sequence>
<keyword evidence="3" id="KW-0234">DNA repair</keyword>
<dbReference type="Pfam" id="PF12705">
    <property type="entry name" value="PDDEXK_1"/>
    <property type="match status" value="1"/>
</dbReference>
<comment type="caution">
    <text evidence="6">The sequence shown here is derived from an EMBL/GenBank/DDBJ whole genome shotgun (WGS) entry which is preliminary data.</text>
</comment>
<accession>A0ABT0UY36</accession>
<gene>
    <name evidence="6" type="ORF">NBG84_34735</name>
</gene>
<evidence type="ECO:0000256" key="3">
    <source>
        <dbReference type="ARBA" id="ARBA00023204"/>
    </source>
</evidence>
<dbReference type="InterPro" id="IPR038726">
    <property type="entry name" value="PDDEXK_AddAB-type"/>
</dbReference>
<evidence type="ECO:0000313" key="7">
    <source>
        <dbReference type="Proteomes" id="UP001431429"/>
    </source>
</evidence>
<keyword evidence="2" id="KW-0378">Hydrolase</keyword>
<keyword evidence="2" id="KW-0547">Nucleotide-binding</keyword>
<feature type="region of interest" description="Disordered" evidence="4">
    <location>
        <begin position="72"/>
        <end position="91"/>
    </location>
</feature>
<name>A0ABT0UY36_9ACTN</name>
<reference evidence="6" key="1">
    <citation type="submission" date="2022-06" db="EMBL/GenBank/DDBJ databases">
        <title>Genome public.</title>
        <authorList>
            <person name="Sun Q."/>
        </authorList>
    </citation>
    <scope>NUCLEOTIDE SEQUENCE</scope>
    <source>
        <strain evidence="6">CWNU-1</strain>
    </source>
</reference>
<keyword evidence="2" id="KW-0067">ATP-binding</keyword>
<dbReference type="Proteomes" id="UP001431429">
    <property type="component" value="Unassembled WGS sequence"/>
</dbReference>
<evidence type="ECO:0000313" key="6">
    <source>
        <dbReference type="EMBL" id="MCM2393374.1"/>
    </source>
</evidence>
<keyword evidence="1" id="KW-0227">DNA damage</keyword>
<evidence type="ECO:0000256" key="2">
    <source>
        <dbReference type="ARBA" id="ARBA00022806"/>
    </source>
</evidence>
<proteinExistence type="predicted"/>